<feature type="transmembrane region" description="Helical" evidence="1">
    <location>
        <begin position="97"/>
        <end position="116"/>
    </location>
</feature>
<proteinExistence type="predicted"/>
<organism evidence="2 3">
    <name type="scientific">Hamadaea flava</name>
    <dbReference type="NCBI Taxonomy" id="1742688"/>
    <lineage>
        <taxon>Bacteria</taxon>
        <taxon>Bacillati</taxon>
        <taxon>Actinomycetota</taxon>
        <taxon>Actinomycetes</taxon>
        <taxon>Micromonosporales</taxon>
        <taxon>Micromonosporaceae</taxon>
        <taxon>Hamadaea</taxon>
    </lineage>
</organism>
<gene>
    <name evidence="2" type="ORF">ACFOZ4_39240</name>
</gene>
<feature type="transmembrane region" description="Helical" evidence="1">
    <location>
        <begin position="38"/>
        <end position="60"/>
    </location>
</feature>
<dbReference type="Proteomes" id="UP001595816">
    <property type="component" value="Unassembled WGS sequence"/>
</dbReference>
<feature type="transmembrane region" description="Helical" evidence="1">
    <location>
        <begin position="14"/>
        <end position="32"/>
    </location>
</feature>
<evidence type="ECO:0000256" key="1">
    <source>
        <dbReference type="SAM" id="Phobius"/>
    </source>
</evidence>
<keyword evidence="1" id="KW-0812">Transmembrane</keyword>
<accession>A0ABV8M231</accession>
<feature type="transmembrane region" description="Helical" evidence="1">
    <location>
        <begin position="153"/>
        <end position="175"/>
    </location>
</feature>
<dbReference type="InterPro" id="IPR005325">
    <property type="entry name" value="DUF308_memb"/>
</dbReference>
<evidence type="ECO:0000313" key="3">
    <source>
        <dbReference type="Proteomes" id="UP001595816"/>
    </source>
</evidence>
<dbReference type="EMBL" id="JBHSAY010000033">
    <property type="protein sequence ID" value="MFC4136677.1"/>
    <property type="molecule type" value="Genomic_DNA"/>
</dbReference>
<feature type="transmembrane region" description="Helical" evidence="1">
    <location>
        <begin position="72"/>
        <end position="91"/>
    </location>
</feature>
<sequence length="197" mass="20912">MNERSAVLSTWRQLSLIGGVVAILLGIVLLIWPDRTLLVLAALLGIWLVVLGIVRLADAATGRELGGASRGFSALAGVIYVIAGIVVLANLHASLKFIALLIGLIWIFSGISEIVSGFTRVRGRGAKLGAILLGLINVALGVVVLFWPGITLIVLVWITAIWLIVIGFVQLYIAWQAGKAAKAADNDPAYHVIEEGF</sequence>
<name>A0ABV8M231_9ACTN</name>
<protein>
    <submittedName>
        <fullName evidence="2">HdeD family acid-resistance protein</fullName>
    </submittedName>
</protein>
<reference evidence="3" key="1">
    <citation type="journal article" date="2019" name="Int. J. Syst. Evol. Microbiol.">
        <title>The Global Catalogue of Microorganisms (GCM) 10K type strain sequencing project: providing services to taxonomists for standard genome sequencing and annotation.</title>
        <authorList>
            <consortium name="The Broad Institute Genomics Platform"/>
            <consortium name="The Broad Institute Genome Sequencing Center for Infectious Disease"/>
            <person name="Wu L."/>
            <person name="Ma J."/>
        </authorList>
    </citation>
    <scope>NUCLEOTIDE SEQUENCE [LARGE SCALE GENOMIC DNA]</scope>
    <source>
        <strain evidence="3">CGMCC 4.7289</strain>
    </source>
</reference>
<feature type="transmembrane region" description="Helical" evidence="1">
    <location>
        <begin position="128"/>
        <end position="147"/>
    </location>
</feature>
<dbReference type="PANTHER" id="PTHR34989:SF1">
    <property type="entry name" value="PROTEIN HDED"/>
    <property type="match status" value="1"/>
</dbReference>
<dbReference type="PANTHER" id="PTHR34989">
    <property type="entry name" value="PROTEIN HDED"/>
    <property type="match status" value="1"/>
</dbReference>
<comment type="caution">
    <text evidence="2">The sequence shown here is derived from an EMBL/GenBank/DDBJ whole genome shotgun (WGS) entry which is preliminary data.</text>
</comment>
<dbReference type="InterPro" id="IPR052712">
    <property type="entry name" value="Acid_resist_chaperone_HdeD"/>
</dbReference>
<keyword evidence="3" id="KW-1185">Reference proteome</keyword>
<keyword evidence="1" id="KW-0472">Membrane</keyword>
<keyword evidence="1" id="KW-1133">Transmembrane helix</keyword>
<dbReference type="Pfam" id="PF03729">
    <property type="entry name" value="DUF308"/>
    <property type="match status" value="2"/>
</dbReference>
<evidence type="ECO:0000313" key="2">
    <source>
        <dbReference type="EMBL" id="MFC4136677.1"/>
    </source>
</evidence>
<dbReference type="RefSeq" id="WP_253760479.1">
    <property type="nucleotide sequence ID" value="NZ_JAMZDZ010000001.1"/>
</dbReference>